<dbReference type="AlphaFoldDB" id="A0A3E0IQN2"/>
<dbReference type="EMBL" id="QKXQ01000222">
    <property type="protein sequence ID" value="REH97119.1"/>
    <property type="molecule type" value="Genomic_DNA"/>
</dbReference>
<feature type="compositionally biased region" description="Polar residues" evidence="1">
    <location>
        <begin position="76"/>
        <end position="91"/>
    </location>
</feature>
<accession>A0A3E0IQN2</accession>
<feature type="region of interest" description="Disordered" evidence="1">
    <location>
        <begin position="45"/>
        <end position="172"/>
    </location>
</feature>
<dbReference type="Proteomes" id="UP000256562">
    <property type="component" value="Unassembled WGS sequence"/>
</dbReference>
<protein>
    <submittedName>
        <fullName evidence="2">Uncharacterized protein</fullName>
    </submittedName>
</protein>
<organism evidence="2 3">
    <name type="scientific">Staphylococcus felis</name>
    <dbReference type="NCBI Taxonomy" id="46127"/>
    <lineage>
        <taxon>Bacteria</taxon>
        <taxon>Bacillati</taxon>
        <taxon>Bacillota</taxon>
        <taxon>Bacilli</taxon>
        <taxon>Bacillales</taxon>
        <taxon>Staphylococcaceae</taxon>
        <taxon>Staphylococcus</taxon>
    </lineage>
</organism>
<comment type="caution">
    <text evidence="2">The sequence shown here is derived from an EMBL/GenBank/DDBJ whole genome shotgun (WGS) entry which is preliminary data.</text>
</comment>
<feature type="compositionally biased region" description="Acidic residues" evidence="1">
    <location>
        <begin position="106"/>
        <end position="118"/>
    </location>
</feature>
<evidence type="ECO:0000256" key="1">
    <source>
        <dbReference type="SAM" id="MobiDB-lite"/>
    </source>
</evidence>
<proteinExistence type="predicted"/>
<name>A0A3E0IQN2_9STAP</name>
<evidence type="ECO:0000313" key="2">
    <source>
        <dbReference type="EMBL" id="REH97119.1"/>
    </source>
</evidence>
<sequence length="172" mass="19304">MKKVLASLCIVILVALLGISIVFAYGSYKDLELAKQKERLIERKEHQQEKKLAEEEEAKYVPEVEQRNQDVYIANSVPQKQDANVPQNHQSSPDERRTEQQQVPSDESDENIELDSEAETTPVAEGDAYTDSHGDGFAETMNGRSIGEERPFVGEDPRQSNIGIETLSQEGE</sequence>
<feature type="compositionally biased region" description="Basic and acidic residues" evidence="1">
    <location>
        <begin position="146"/>
        <end position="158"/>
    </location>
</feature>
<evidence type="ECO:0000313" key="3">
    <source>
        <dbReference type="Proteomes" id="UP000256562"/>
    </source>
</evidence>
<feature type="compositionally biased region" description="Polar residues" evidence="1">
    <location>
        <begin position="159"/>
        <end position="172"/>
    </location>
</feature>
<gene>
    <name evidence="2" type="ORF">DOS83_04685</name>
</gene>
<reference evidence="2 3" key="1">
    <citation type="journal article" date="2018" name="Vet. Microbiol.">
        <title>Characterisation of Staphylococcus felis isolated from cats using whole genome sequencing.</title>
        <authorList>
            <person name="Worthing K."/>
            <person name="Pang S."/>
            <person name="Trott D.J."/>
            <person name="Abraham S."/>
            <person name="Coombs G.W."/>
            <person name="Jordan D."/>
            <person name="McIntyre L."/>
            <person name="Davies M.R."/>
            <person name="Norris J."/>
        </authorList>
    </citation>
    <scope>NUCLEOTIDE SEQUENCE [LARGE SCALE GENOMIC DNA]</scope>
    <source>
        <strain evidence="2 3">F9</strain>
    </source>
</reference>
<dbReference type="RefSeq" id="WP_116094109.1">
    <property type="nucleotide sequence ID" value="NZ_QKXP01000286.1"/>
</dbReference>
<feature type="compositionally biased region" description="Basic and acidic residues" evidence="1">
    <location>
        <begin position="45"/>
        <end position="68"/>
    </location>
</feature>